<dbReference type="PANTHER" id="PTHR11070">
    <property type="entry name" value="UVRD / RECB / PCRA DNA HELICASE FAMILY MEMBER"/>
    <property type="match status" value="1"/>
</dbReference>
<evidence type="ECO:0000313" key="8">
    <source>
        <dbReference type="Proteomes" id="UP000754644"/>
    </source>
</evidence>
<keyword evidence="4 5" id="KW-0067">ATP-binding</keyword>
<dbReference type="InterPro" id="IPR000212">
    <property type="entry name" value="DNA_helicase_UvrD/REP"/>
</dbReference>
<dbReference type="GO" id="GO:0043138">
    <property type="term" value="F:3'-5' DNA helicase activity"/>
    <property type="evidence" value="ECO:0007669"/>
    <property type="project" value="TreeGrafter"/>
</dbReference>
<dbReference type="GO" id="GO:0005829">
    <property type="term" value="C:cytosol"/>
    <property type="evidence" value="ECO:0007669"/>
    <property type="project" value="TreeGrafter"/>
</dbReference>
<dbReference type="Proteomes" id="UP000754644">
    <property type="component" value="Unassembled WGS sequence"/>
</dbReference>
<evidence type="ECO:0000256" key="1">
    <source>
        <dbReference type="ARBA" id="ARBA00022741"/>
    </source>
</evidence>
<keyword evidence="2 5" id="KW-0378">Hydrolase</keyword>
<proteinExistence type="predicted"/>
<keyword evidence="3 5" id="KW-0347">Helicase</keyword>
<evidence type="ECO:0000256" key="2">
    <source>
        <dbReference type="ARBA" id="ARBA00022801"/>
    </source>
</evidence>
<dbReference type="InterPro" id="IPR027417">
    <property type="entry name" value="P-loop_NTPase"/>
</dbReference>
<protein>
    <submittedName>
        <fullName evidence="7">UvrD-helicase domain-containing protein</fullName>
    </submittedName>
</protein>
<reference evidence="7" key="1">
    <citation type="submission" date="2020-05" db="EMBL/GenBank/DDBJ databases">
        <title>Sulfur intermediates as new biogeochemical hubs in an aquatic model microbial ecosystem.</title>
        <authorList>
            <person name="Vigneron A."/>
        </authorList>
    </citation>
    <scope>NUCLEOTIDE SEQUENCE</scope>
    <source>
        <strain evidence="7">Bin.250</strain>
    </source>
</reference>
<dbReference type="GO" id="GO:0003677">
    <property type="term" value="F:DNA binding"/>
    <property type="evidence" value="ECO:0007669"/>
    <property type="project" value="InterPro"/>
</dbReference>
<organism evidence="7 8">
    <name type="scientific">SAR86 cluster bacterium</name>
    <dbReference type="NCBI Taxonomy" id="2030880"/>
    <lineage>
        <taxon>Bacteria</taxon>
        <taxon>Pseudomonadati</taxon>
        <taxon>Pseudomonadota</taxon>
        <taxon>Gammaproteobacteria</taxon>
        <taxon>SAR86 cluster</taxon>
    </lineage>
</organism>
<evidence type="ECO:0000256" key="5">
    <source>
        <dbReference type="PROSITE-ProRule" id="PRU00560"/>
    </source>
</evidence>
<feature type="binding site" evidence="5">
    <location>
        <begin position="19"/>
        <end position="26"/>
    </location>
    <ligand>
        <name>ATP</name>
        <dbReference type="ChEBI" id="CHEBI:30616"/>
    </ligand>
</feature>
<dbReference type="GO" id="GO:0005524">
    <property type="term" value="F:ATP binding"/>
    <property type="evidence" value="ECO:0007669"/>
    <property type="project" value="UniProtKB-UniRule"/>
</dbReference>
<dbReference type="InterPro" id="IPR014016">
    <property type="entry name" value="UvrD-like_ATP-bd"/>
</dbReference>
<dbReference type="Pfam" id="PF00580">
    <property type="entry name" value="UvrD-helicase"/>
    <property type="match status" value="1"/>
</dbReference>
<comment type="caution">
    <text evidence="7">The sequence shown here is derived from an EMBL/GenBank/DDBJ whole genome shotgun (WGS) entry which is preliminary data.</text>
</comment>
<sequence>MKILDATQFPLQGHQLIEASAGTGKTYTITNLYLRLLLGHSTALQRPLAVNEILVLTFTIAATDELRHRIRQRIYTAREYLINADAEDDDFLQFLIDSSTDAPRDITLLTAALQLMDEAAIFTIHGFCNKILNDQSLATGTLFDQRLDADAN</sequence>
<evidence type="ECO:0000256" key="4">
    <source>
        <dbReference type="ARBA" id="ARBA00022840"/>
    </source>
</evidence>
<dbReference type="AlphaFoldDB" id="A0A973A8X3"/>
<dbReference type="Gene3D" id="3.40.50.300">
    <property type="entry name" value="P-loop containing nucleotide triphosphate hydrolases"/>
    <property type="match status" value="1"/>
</dbReference>
<keyword evidence="1 5" id="KW-0547">Nucleotide-binding</keyword>
<gene>
    <name evidence="7" type="ORF">HQ497_05715</name>
</gene>
<evidence type="ECO:0000256" key="3">
    <source>
        <dbReference type="ARBA" id="ARBA00022806"/>
    </source>
</evidence>
<dbReference type="PANTHER" id="PTHR11070:SF23">
    <property type="entry name" value="RECBCD ENZYME SUBUNIT RECB"/>
    <property type="match status" value="1"/>
</dbReference>
<dbReference type="PROSITE" id="PS51198">
    <property type="entry name" value="UVRD_HELICASE_ATP_BIND"/>
    <property type="match status" value="1"/>
</dbReference>
<dbReference type="GO" id="GO:0000725">
    <property type="term" value="P:recombinational repair"/>
    <property type="evidence" value="ECO:0007669"/>
    <property type="project" value="TreeGrafter"/>
</dbReference>
<accession>A0A973A8X3</accession>
<name>A0A973A8X3_9GAMM</name>
<dbReference type="SUPFAM" id="SSF52540">
    <property type="entry name" value="P-loop containing nucleoside triphosphate hydrolases"/>
    <property type="match status" value="1"/>
</dbReference>
<feature type="domain" description="UvrD-like helicase ATP-binding" evidence="6">
    <location>
        <begin position="1"/>
        <end position="152"/>
    </location>
</feature>
<evidence type="ECO:0000259" key="6">
    <source>
        <dbReference type="PROSITE" id="PS51198"/>
    </source>
</evidence>
<dbReference type="GO" id="GO:0009338">
    <property type="term" value="C:exodeoxyribonuclease V complex"/>
    <property type="evidence" value="ECO:0007669"/>
    <property type="project" value="TreeGrafter"/>
</dbReference>
<dbReference type="GO" id="GO:0016787">
    <property type="term" value="F:hydrolase activity"/>
    <property type="evidence" value="ECO:0007669"/>
    <property type="project" value="UniProtKB-UniRule"/>
</dbReference>
<dbReference type="EMBL" id="JABMOJ010000212">
    <property type="protein sequence ID" value="NQV64847.1"/>
    <property type="molecule type" value="Genomic_DNA"/>
</dbReference>
<feature type="non-terminal residue" evidence="7">
    <location>
        <position position="152"/>
    </location>
</feature>
<evidence type="ECO:0000313" key="7">
    <source>
        <dbReference type="EMBL" id="NQV64847.1"/>
    </source>
</evidence>